<feature type="region of interest" description="Disordered" evidence="1">
    <location>
        <begin position="346"/>
        <end position="373"/>
    </location>
</feature>
<sequence length="417" mass="46336">MAQSAARWLFRSHGWLRCQFQHQPTSLAASGCSALRWTDAEPGWTQPACDRCSGAPTAWGPFTTTFGVPSAASARGYATEAGAVAAEPSNASSGGLSMPSWLRNLFPGAKKTPAGSAVAGAAASASGSGAGKADSKDSADAEDLKVLEELRNMSMEGYVEYCKKMRSGSTPPRPRLPPLRFNRAEFRGWVDEARVSFLRMQQHERIGSLITKEESDLILAKREDVLYDRALMEAIAGRTGMYIDLEVKDCIEQFLELRKKTERMHRFVTEFGHPLPKTVKEQQYALKFMERQEEEEQLQAALARRDTAGCPLRLKLPWAGGSALCELTGRPYWQCCGRLTAGAQSSSEAQPKLQLPPHMQQQQQNEPSPDPERVRVAYRRFKGHIGRKFRKAYIEASKPRIRRGVGHATAFFWKPNE</sequence>
<comment type="caution">
    <text evidence="2">The sequence shown here is derived from an EMBL/GenBank/DDBJ whole genome shotgun (WGS) entry which is preliminary data.</text>
</comment>
<dbReference type="EMBL" id="BRXU01000027">
    <property type="protein sequence ID" value="GLC59328.1"/>
    <property type="molecule type" value="Genomic_DNA"/>
</dbReference>
<evidence type="ECO:0000313" key="3">
    <source>
        <dbReference type="Proteomes" id="UP001165080"/>
    </source>
</evidence>
<protein>
    <submittedName>
        <fullName evidence="2">Uncharacterized protein</fullName>
    </submittedName>
</protein>
<keyword evidence="3" id="KW-1185">Reference proteome</keyword>
<dbReference type="Proteomes" id="UP001165080">
    <property type="component" value="Unassembled WGS sequence"/>
</dbReference>
<name>A0A9W6BWE8_9CHLO</name>
<reference evidence="2 3" key="1">
    <citation type="journal article" date="2023" name="Commun. Biol.">
        <title>Reorganization of the ancestral sex-determining regions during the evolution of trioecy in Pleodorina starrii.</title>
        <authorList>
            <person name="Takahashi K."/>
            <person name="Suzuki S."/>
            <person name="Kawai-Toyooka H."/>
            <person name="Yamamoto K."/>
            <person name="Hamaji T."/>
            <person name="Ootsuki R."/>
            <person name="Yamaguchi H."/>
            <person name="Kawachi M."/>
            <person name="Higashiyama T."/>
            <person name="Nozaki H."/>
        </authorList>
    </citation>
    <scope>NUCLEOTIDE SEQUENCE [LARGE SCALE GENOMIC DNA]</scope>
    <source>
        <strain evidence="2 3">NIES-4479</strain>
    </source>
</reference>
<dbReference type="PROSITE" id="PS51257">
    <property type="entry name" value="PROKAR_LIPOPROTEIN"/>
    <property type="match status" value="1"/>
</dbReference>
<evidence type="ECO:0000256" key="1">
    <source>
        <dbReference type="SAM" id="MobiDB-lite"/>
    </source>
</evidence>
<proteinExistence type="predicted"/>
<organism evidence="2 3">
    <name type="scientific">Pleodorina starrii</name>
    <dbReference type="NCBI Taxonomy" id="330485"/>
    <lineage>
        <taxon>Eukaryota</taxon>
        <taxon>Viridiplantae</taxon>
        <taxon>Chlorophyta</taxon>
        <taxon>core chlorophytes</taxon>
        <taxon>Chlorophyceae</taxon>
        <taxon>CS clade</taxon>
        <taxon>Chlamydomonadales</taxon>
        <taxon>Volvocaceae</taxon>
        <taxon>Pleodorina</taxon>
    </lineage>
</organism>
<evidence type="ECO:0000313" key="2">
    <source>
        <dbReference type="EMBL" id="GLC59328.1"/>
    </source>
</evidence>
<feature type="compositionally biased region" description="Low complexity" evidence="1">
    <location>
        <begin position="350"/>
        <end position="367"/>
    </location>
</feature>
<accession>A0A9W6BWE8</accession>
<gene>
    <name evidence="2" type="primary">PLEST008147</name>
    <name evidence="2" type="ORF">PLESTB_001474700</name>
</gene>
<dbReference type="AlphaFoldDB" id="A0A9W6BWE8"/>